<proteinExistence type="inferred from homology"/>
<keyword evidence="3" id="KW-0482">Metalloprotease</keyword>
<evidence type="ECO:0000313" key="7">
    <source>
        <dbReference type="EMBL" id="MFC6792065.1"/>
    </source>
</evidence>
<evidence type="ECO:0000259" key="5">
    <source>
        <dbReference type="Pfam" id="PF00675"/>
    </source>
</evidence>
<comment type="cofactor">
    <cofactor evidence="1">
        <name>Zn(2+)</name>
        <dbReference type="ChEBI" id="CHEBI:29105"/>
    </cofactor>
</comment>
<dbReference type="PANTHER" id="PTHR11851">
    <property type="entry name" value="METALLOPROTEASE"/>
    <property type="match status" value="1"/>
</dbReference>
<dbReference type="InterPro" id="IPR050361">
    <property type="entry name" value="MPP/UQCRC_Complex"/>
</dbReference>
<keyword evidence="3" id="KW-0645">Protease</keyword>
<dbReference type="InterPro" id="IPR011765">
    <property type="entry name" value="Pept_M16_N"/>
</dbReference>
<evidence type="ECO:0000256" key="4">
    <source>
        <dbReference type="RuleBase" id="RU004447"/>
    </source>
</evidence>
<dbReference type="PROSITE" id="PS00143">
    <property type="entry name" value="INSULINASE"/>
    <property type="match status" value="1"/>
</dbReference>
<dbReference type="Pfam" id="PF05193">
    <property type="entry name" value="Peptidase_M16_C"/>
    <property type="match status" value="1"/>
</dbReference>
<name>A0ABW2BPC8_9HYPH</name>
<dbReference type="Pfam" id="PF00675">
    <property type="entry name" value="Peptidase_M16"/>
    <property type="match status" value="1"/>
</dbReference>
<reference evidence="8" key="1">
    <citation type="journal article" date="2019" name="Int. J. Syst. Evol. Microbiol.">
        <title>The Global Catalogue of Microorganisms (GCM) 10K type strain sequencing project: providing services to taxonomists for standard genome sequencing and annotation.</title>
        <authorList>
            <consortium name="The Broad Institute Genomics Platform"/>
            <consortium name="The Broad Institute Genome Sequencing Center for Infectious Disease"/>
            <person name="Wu L."/>
            <person name="Ma J."/>
        </authorList>
    </citation>
    <scope>NUCLEOTIDE SEQUENCE [LARGE SCALE GENOMIC DNA]</scope>
    <source>
        <strain evidence="8">CCUG 48316</strain>
    </source>
</reference>
<dbReference type="Proteomes" id="UP001596292">
    <property type="component" value="Unassembled WGS sequence"/>
</dbReference>
<evidence type="ECO:0000256" key="2">
    <source>
        <dbReference type="ARBA" id="ARBA00007261"/>
    </source>
</evidence>
<comment type="caution">
    <text evidence="7">The sequence shown here is derived from an EMBL/GenBank/DDBJ whole genome shotgun (WGS) entry which is preliminary data.</text>
</comment>
<dbReference type="PANTHER" id="PTHR11851:SF49">
    <property type="entry name" value="MITOCHONDRIAL-PROCESSING PEPTIDASE SUBUNIT ALPHA"/>
    <property type="match status" value="1"/>
</dbReference>
<keyword evidence="8" id="KW-1185">Reference proteome</keyword>
<dbReference type="Gene3D" id="3.30.830.10">
    <property type="entry name" value="Metalloenzyme, LuxS/M16 peptidase-like"/>
    <property type="match status" value="2"/>
</dbReference>
<dbReference type="InterPro" id="IPR011249">
    <property type="entry name" value="Metalloenz_LuxS/M16"/>
</dbReference>
<dbReference type="RefSeq" id="WP_378975630.1">
    <property type="nucleotide sequence ID" value="NZ_JBHSWN010000001.1"/>
</dbReference>
<dbReference type="SUPFAM" id="SSF63411">
    <property type="entry name" value="LuxS/MPP-like metallohydrolase"/>
    <property type="match status" value="2"/>
</dbReference>
<dbReference type="InterPro" id="IPR007863">
    <property type="entry name" value="Peptidase_M16_C"/>
</dbReference>
<sequence>MNEHFSTHAASPTLKVTRLANGVTVVTEPMPGVATASLGVWVGAGSRHERADESGLSHLIEHMAFKGTARRSARDIAEEIENVGGEINAATSTETTSYTARVLGEDAGLALDVIGDILTSATFEAGELAREKGVILQEYAAIEDTPDDVVYDAFTEAAFPGQPVGRPIIGRPETIHSFDEAGIRAYLAREYTPDRLVVAGSGSVQHEAIVAAAEQHFGGLKAAEAPPMEPGRYGGGERRMKRKLEQANLVIGLPGLSFRDEGYYALHMFAQVLGGGLTSRLWHEVRETRGLAYEIQAFHWPFSDCGLFGIGAGTAGSDVAELVAVTLEATTRAARDLDEIEIARAKAQLKVSLLSALETPGGRIERNARQILAWGRVIPASEVIAKVDAVTVDDVRAVATTMLGGTPTVAAIGPIAGLPSIDKIAAGLSGGADPPVFASAAKQFRAAPGSPSGPLPWIASLRSR</sequence>
<gene>
    <name evidence="7" type="ORF">ACFQE0_22290</name>
</gene>
<evidence type="ECO:0000256" key="1">
    <source>
        <dbReference type="ARBA" id="ARBA00001947"/>
    </source>
</evidence>
<dbReference type="InterPro" id="IPR001431">
    <property type="entry name" value="Pept_M16_Zn_BS"/>
</dbReference>
<comment type="similarity">
    <text evidence="2 4">Belongs to the peptidase M16 family.</text>
</comment>
<accession>A0ABW2BPC8</accession>
<protein>
    <submittedName>
        <fullName evidence="7">M16 family metallopeptidase</fullName>
    </submittedName>
</protein>
<keyword evidence="3" id="KW-0378">Hydrolase</keyword>
<evidence type="ECO:0000259" key="6">
    <source>
        <dbReference type="Pfam" id="PF05193"/>
    </source>
</evidence>
<organism evidence="7 8">
    <name type="scientific">Methylobacterium komagatae</name>
    <dbReference type="NCBI Taxonomy" id="374425"/>
    <lineage>
        <taxon>Bacteria</taxon>
        <taxon>Pseudomonadati</taxon>
        <taxon>Pseudomonadota</taxon>
        <taxon>Alphaproteobacteria</taxon>
        <taxon>Hyphomicrobiales</taxon>
        <taxon>Methylobacteriaceae</taxon>
        <taxon>Methylobacterium</taxon>
    </lineage>
</organism>
<feature type="domain" description="Peptidase M16 C-terminal" evidence="6">
    <location>
        <begin position="183"/>
        <end position="349"/>
    </location>
</feature>
<feature type="domain" description="Peptidase M16 N-terminal" evidence="5">
    <location>
        <begin position="25"/>
        <end position="170"/>
    </location>
</feature>
<dbReference type="EMBL" id="JBHSWN010000001">
    <property type="protein sequence ID" value="MFC6792065.1"/>
    <property type="molecule type" value="Genomic_DNA"/>
</dbReference>
<evidence type="ECO:0000256" key="3">
    <source>
        <dbReference type="ARBA" id="ARBA00023049"/>
    </source>
</evidence>
<evidence type="ECO:0000313" key="8">
    <source>
        <dbReference type="Proteomes" id="UP001596292"/>
    </source>
</evidence>